<dbReference type="InterPro" id="IPR029063">
    <property type="entry name" value="SAM-dependent_MTases_sf"/>
</dbReference>
<accession>A0A9N9XD23</accession>
<evidence type="ECO:0000256" key="6">
    <source>
        <dbReference type="ARBA" id="ARBA00048612"/>
    </source>
</evidence>
<organism evidence="8 9">
    <name type="scientific">Diabrotica balteata</name>
    <name type="common">Banded cucumber beetle</name>
    <dbReference type="NCBI Taxonomy" id="107213"/>
    <lineage>
        <taxon>Eukaryota</taxon>
        <taxon>Metazoa</taxon>
        <taxon>Ecdysozoa</taxon>
        <taxon>Arthropoda</taxon>
        <taxon>Hexapoda</taxon>
        <taxon>Insecta</taxon>
        <taxon>Pterygota</taxon>
        <taxon>Neoptera</taxon>
        <taxon>Endopterygota</taxon>
        <taxon>Coleoptera</taxon>
        <taxon>Polyphaga</taxon>
        <taxon>Cucujiformia</taxon>
        <taxon>Chrysomeloidea</taxon>
        <taxon>Chrysomelidae</taxon>
        <taxon>Galerucinae</taxon>
        <taxon>Diabroticina</taxon>
        <taxon>Diabroticites</taxon>
        <taxon>Diabrotica</taxon>
    </lineage>
</organism>
<keyword evidence="3 7" id="KW-0489">Methyltransferase</keyword>
<gene>
    <name evidence="8" type="ORF">DIABBA_LOCUS7937</name>
</gene>
<proteinExistence type="inferred from homology"/>
<dbReference type="PANTHER" id="PTHR12049">
    <property type="entry name" value="PROTEIN ARGININE METHYLTRANSFERASE NDUFAF7, MITOCHONDRIAL"/>
    <property type="match status" value="1"/>
</dbReference>
<dbReference type="EC" id="2.1.1.320" evidence="7"/>
<keyword evidence="4 7" id="KW-0808">Transferase</keyword>
<dbReference type="InterPro" id="IPR038375">
    <property type="entry name" value="NDUFAF7_sf"/>
</dbReference>
<keyword evidence="5 7" id="KW-0496">Mitochondrion</keyword>
<name>A0A9N9XD23_DIABA</name>
<evidence type="ECO:0000313" key="9">
    <source>
        <dbReference type="Proteomes" id="UP001153709"/>
    </source>
</evidence>
<dbReference type="PANTHER" id="PTHR12049:SF7">
    <property type="entry name" value="PROTEIN ARGININE METHYLTRANSFERASE NDUFAF7, MITOCHONDRIAL"/>
    <property type="match status" value="1"/>
</dbReference>
<evidence type="ECO:0000256" key="2">
    <source>
        <dbReference type="ARBA" id="ARBA00005891"/>
    </source>
</evidence>
<dbReference type="GO" id="GO:0032259">
    <property type="term" value="P:methylation"/>
    <property type="evidence" value="ECO:0007669"/>
    <property type="project" value="UniProtKB-KW"/>
</dbReference>
<dbReference type="EMBL" id="OU898280">
    <property type="protein sequence ID" value="CAG9834649.1"/>
    <property type="molecule type" value="Genomic_DNA"/>
</dbReference>
<comment type="catalytic activity">
    <reaction evidence="6 7">
        <text>L-arginyl-[protein] + 2 S-adenosyl-L-methionine = N(omega),N(omega)'-dimethyl-L-arginyl-[protein] + 2 S-adenosyl-L-homocysteine + 2 H(+)</text>
        <dbReference type="Rhea" id="RHEA:48108"/>
        <dbReference type="Rhea" id="RHEA-COMP:10532"/>
        <dbReference type="Rhea" id="RHEA-COMP:11992"/>
        <dbReference type="ChEBI" id="CHEBI:15378"/>
        <dbReference type="ChEBI" id="CHEBI:29965"/>
        <dbReference type="ChEBI" id="CHEBI:57856"/>
        <dbReference type="ChEBI" id="CHEBI:59789"/>
        <dbReference type="ChEBI" id="CHEBI:88221"/>
        <dbReference type="EC" id="2.1.1.320"/>
    </reaction>
</comment>
<dbReference type="Gene3D" id="3.40.50.12710">
    <property type="match status" value="1"/>
</dbReference>
<evidence type="ECO:0000256" key="4">
    <source>
        <dbReference type="ARBA" id="ARBA00022679"/>
    </source>
</evidence>
<evidence type="ECO:0000313" key="8">
    <source>
        <dbReference type="EMBL" id="CAG9834649.1"/>
    </source>
</evidence>
<dbReference type="AlphaFoldDB" id="A0A9N9XD23"/>
<dbReference type="GO" id="GO:0005739">
    <property type="term" value="C:mitochondrion"/>
    <property type="evidence" value="ECO:0007669"/>
    <property type="project" value="UniProtKB-SubCell"/>
</dbReference>
<evidence type="ECO:0000256" key="7">
    <source>
        <dbReference type="RuleBase" id="RU364114"/>
    </source>
</evidence>
<keyword evidence="9" id="KW-1185">Reference proteome</keyword>
<comment type="similarity">
    <text evidence="2 7">Belongs to the NDUFAF7 family.</text>
</comment>
<dbReference type="InterPro" id="IPR003788">
    <property type="entry name" value="NDUFAF7"/>
</dbReference>
<comment type="function">
    <text evidence="7">Arginine methyltransferase involved in the assembly or stability of mitochondrial NADH:ubiquinone oxidoreductase complex (complex I).</text>
</comment>
<evidence type="ECO:0000256" key="5">
    <source>
        <dbReference type="ARBA" id="ARBA00023128"/>
    </source>
</evidence>
<comment type="subcellular location">
    <subcellularLocation>
        <location evidence="1 7">Mitochondrion</location>
    </subcellularLocation>
</comment>
<dbReference type="OrthoDB" id="438553at2759"/>
<dbReference type="Proteomes" id="UP001153709">
    <property type="component" value="Chromosome 5"/>
</dbReference>
<evidence type="ECO:0000256" key="3">
    <source>
        <dbReference type="ARBA" id="ARBA00022603"/>
    </source>
</evidence>
<dbReference type="SUPFAM" id="SSF53335">
    <property type="entry name" value="S-adenosyl-L-methionine-dependent methyltransferases"/>
    <property type="match status" value="1"/>
</dbReference>
<dbReference type="GO" id="GO:0035243">
    <property type="term" value="F:protein-arginine omega-N symmetric methyltransferase activity"/>
    <property type="evidence" value="ECO:0007669"/>
    <property type="project" value="UniProtKB-EC"/>
</dbReference>
<evidence type="ECO:0000256" key="1">
    <source>
        <dbReference type="ARBA" id="ARBA00004173"/>
    </source>
</evidence>
<sequence length="424" mass="48737">MILCAILKGKRLTPFLSLHRNCYSVKKLIKDEDNLGRRLYQQIKVRGPITVADYMKEVLTNSTMGYYMHKDVFGVSGDFITSPEITQMFGEIVAVWLINEWQKMGSPKPLQIVELGPGRGTLASDILRVFNHFKVLEQTRLQLVEISTKLSEIQAKKLCSQTYVIDENKPIYRTGITHEGISVNWYKNLYDIPKCFTLLIAHEFFDALPIHKFVRTNKGYREVLIDIAPGFLGNSDINEPKFRYVLSRHETPMQKKLIKPNETRKHVEISPDSIMIYIEICERIKQSGGLALICDYGNFRCATDSFRAFKNHKQVDPLVQPGSADLTADVDFSAIKEVADEVKDILTFGPITQREFLLQTGLDFRFKVLKDKISDRKNIIDLNECYKTLIDIDKMGERFKFMALFPETMKIILERCPVIGFSAK</sequence>
<reference evidence="8" key="1">
    <citation type="submission" date="2022-01" db="EMBL/GenBank/DDBJ databases">
        <authorList>
            <person name="King R."/>
        </authorList>
    </citation>
    <scope>NUCLEOTIDE SEQUENCE</scope>
</reference>
<dbReference type="GO" id="GO:0032981">
    <property type="term" value="P:mitochondrial respiratory chain complex I assembly"/>
    <property type="evidence" value="ECO:0007669"/>
    <property type="project" value="TreeGrafter"/>
</dbReference>
<protein>
    <recommendedName>
        <fullName evidence="7">Protein arginine methyltransferase NDUFAF7</fullName>
        <ecNumber evidence="7">2.1.1.320</ecNumber>
    </recommendedName>
</protein>
<dbReference type="Pfam" id="PF02636">
    <property type="entry name" value="Methyltransf_28"/>
    <property type="match status" value="1"/>
</dbReference>